<dbReference type="PANTHER" id="PTHR46072:SF10">
    <property type="entry name" value="ACETAMIDASE"/>
    <property type="match status" value="1"/>
</dbReference>
<dbReference type="HOGENOM" id="CLU_009600_9_3_1"/>
<dbReference type="InterPro" id="IPR036928">
    <property type="entry name" value="AS_sf"/>
</dbReference>
<evidence type="ECO:0000256" key="3">
    <source>
        <dbReference type="ARBA" id="ARBA00012922"/>
    </source>
</evidence>
<dbReference type="Pfam" id="PF01425">
    <property type="entry name" value="Amidase"/>
    <property type="match status" value="1"/>
</dbReference>
<evidence type="ECO:0000259" key="6">
    <source>
        <dbReference type="Pfam" id="PF01425"/>
    </source>
</evidence>
<keyword evidence="8" id="KW-1185">Reference proteome</keyword>
<sequence>MTLITYLAHCRTCQNKQTARDAAIANLLPVYHSPLEQYDCEILNTPVEDAARFVRKGEWKPVDILRAYGKQVIKAHKQTNCLTEVMISDVEKWTAVWDSAQYDAPIVQLLKDAGAMPFVKTNVPVTLMSFESANDVWGATENPHVKGYSPGGSSGGEAALIALGGSRIGVGTDVAGSVRVPAHYSGICAIRCSVGRFPRSGNATSMAGQEGVMAVYSPMAKTVEDLGFFLKTVIDMRPWTYDHHVIPLPWRDVRDEMENKTVRWGILRDDGIVTPSPACNRALDNVIMALKSQAHEVVELCTSNNNPSVLESLCAASRLLNSDGGATLSSHFQSFFESNDPGMRLMLRYFSLPRWFKFLHWAFVKYLKRDQVWAALIKDWNPTSSADQWKLVSRREDIRAEWHKFWNESELDFIISVPNALPAVPHGGMKNGFVNCSYTLIWNLMDYAAGVLPVTKVDKEKDALTPQFRINNNAVARSAYKDYDANKMHGLPVGVQIVARRFEEEKVIWGLEKVKSVLEDVGDYYVVVEC</sequence>
<comment type="catalytic activity">
    <reaction evidence="1">
        <text>a monocarboxylic acid amide + H2O = a monocarboxylate + NH4(+)</text>
        <dbReference type="Rhea" id="RHEA:12020"/>
        <dbReference type="ChEBI" id="CHEBI:15377"/>
        <dbReference type="ChEBI" id="CHEBI:28938"/>
        <dbReference type="ChEBI" id="CHEBI:35757"/>
        <dbReference type="ChEBI" id="CHEBI:83628"/>
        <dbReference type="EC" id="3.5.1.4"/>
    </reaction>
</comment>
<protein>
    <recommendedName>
        <fullName evidence="3">amidase</fullName>
        <ecNumber evidence="3">3.5.1.4</ecNumber>
    </recommendedName>
</protein>
<evidence type="ECO:0000256" key="1">
    <source>
        <dbReference type="ARBA" id="ARBA00001311"/>
    </source>
</evidence>
<dbReference type="KEGG" id="tml:GSTUM_00002840001"/>
<dbReference type="EMBL" id="FN430040">
    <property type="protein sequence ID" value="CAZ80699.1"/>
    <property type="molecule type" value="Genomic_DNA"/>
</dbReference>
<feature type="binding site" evidence="5">
    <location>
        <position position="127"/>
    </location>
    <ligand>
        <name>substrate</name>
    </ligand>
</feature>
<dbReference type="GeneID" id="9184262"/>
<feature type="domain" description="Amidase" evidence="6">
    <location>
        <begin position="100"/>
        <end position="507"/>
    </location>
</feature>
<reference evidence="7 8" key="1">
    <citation type="journal article" date="2010" name="Nature">
        <title>Perigord black truffle genome uncovers evolutionary origins and mechanisms of symbiosis.</title>
        <authorList>
            <person name="Martin F."/>
            <person name="Kohler A."/>
            <person name="Murat C."/>
            <person name="Balestrini R."/>
            <person name="Coutinho P.M."/>
            <person name="Jaillon O."/>
            <person name="Montanini B."/>
            <person name="Morin E."/>
            <person name="Noel B."/>
            <person name="Percudani R."/>
            <person name="Porcel B."/>
            <person name="Rubini A."/>
            <person name="Amicucci A."/>
            <person name="Amselem J."/>
            <person name="Anthouard V."/>
            <person name="Arcioni S."/>
            <person name="Artiguenave F."/>
            <person name="Aury J.M."/>
            <person name="Ballario P."/>
            <person name="Bolchi A."/>
            <person name="Brenna A."/>
            <person name="Brun A."/>
            <person name="Buee M."/>
            <person name="Cantarel B."/>
            <person name="Chevalier G."/>
            <person name="Couloux A."/>
            <person name="Da Silva C."/>
            <person name="Denoeud F."/>
            <person name="Duplessis S."/>
            <person name="Ghignone S."/>
            <person name="Hilselberger B."/>
            <person name="Iotti M."/>
            <person name="Marcais B."/>
            <person name="Mello A."/>
            <person name="Miranda M."/>
            <person name="Pacioni G."/>
            <person name="Quesneville H."/>
            <person name="Riccioni C."/>
            <person name="Ruotolo R."/>
            <person name="Splivallo R."/>
            <person name="Stocchi V."/>
            <person name="Tisserant E."/>
            <person name="Viscomi A.R."/>
            <person name="Zambonelli A."/>
            <person name="Zampieri E."/>
            <person name="Henrissat B."/>
            <person name="Lebrun M.H."/>
            <person name="Paolocci F."/>
            <person name="Bonfante P."/>
            <person name="Ottonello S."/>
            <person name="Wincker P."/>
        </authorList>
    </citation>
    <scope>NUCLEOTIDE SEQUENCE [LARGE SCALE GENOMIC DNA]</scope>
    <source>
        <strain evidence="7 8">Mel28</strain>
    </source>
</reference>
<dbReference type="SUPFAM" id="SSF75304">
    <property type="entry name" value="Amidase signature (AS) enzymes"/>
    <property type="match status" value="1"/>
</dbReference>
<dbReference type="STRING" id="656061.D5G856"/>
<evidence type="ECO:0000313" key="8">
    <source>
        <dbReference type="Proteomes" id="UP000006911"/>
    </source>
</evidence>
<accession>D5G856</accession>
<dbReference type="OMA" id="GMQPWKY"/>
<dbReference type="InParanoid" id="D5G856"/>
<dbReference type="AlphaFoldDB" id="D5G856"/>
<evidence type="ECO:0000256" key="4">
    <source>
        <dbReference type="ARBA" id="ARBA00022801"/>
    </source>
</evidence>
<dbReference type="FunFam" id="3.90.1300.10:FF:000003">
    <property type="entry name" value="Amidase signature enzyme"/>
    <property type="match status" value="1"/>
</dbReference>
<dbReference type="eggNOG" id="KOG1212">
    <property type="taxonomic scope" value="Eukaryota"/>
</dbReference>
<dbReference type="Proteomes" id="UP000006911">
    <property type="component" value="Unassembled WGS sequence"/>
</dbReference>
<dbReference type="RefSeq" id="XP_002836508.1">
    <property type="nucleotide sequence ID" value="XM_002836462.1"/>
</dbReference>
<dbReference type="PANTHER" id="PTHR46072">
    <property type="entry name" value="AMIDASE-RELATED-RELATED"/>
    <property type="match status" value="1"/>
</dbReference>
<evidence type="ECO:0000313" key="7">
    <source>
        <dbReference type="EMBL" id="CAZ80699.1"/>
    </source>
</evidence>
<dbReference type="Gene3D" id="3.90.1300.10">
    <property type="entry name" value="Amidase signature (AS) domain"/>
    <property type="match status" value="2"/>
</dbReference>
<dbReference type="EC" id="3.5.1.4" evidence="3"/>
<proteinExistence type="inferred from homology"/>
<evidence type="ECO:0000256" key="5">
    <source>
        <dbReference type="PIRSR" id="PIRSR001221-2"/>
    </source>
</evidence>
<dbReference type="GO" id="GO:0004040">
    <property type="term" value="F:amidase activity"/>
    <property type="evidence" value="ECO:0007669"/>
    <property type="project" value="UniProtKB-EC"/>
</dbReference>
<gene>
    <name evidence="7" type="ORF">GSTUM_00002840001</name>
</gene>
<evidence type="ECO:0000256" key="2">
    <source>
        <dbReference type="ARBA" id="ARBA00009199"/>
    </source>
</evidence>
<dbReference type="PROSITE" id="PS00571">
    <property type="entry name" value="AMIDASES"/>
    <property type="match status" value="1"/>
</dbReference>
<name>D5G856_TUBMM</name>
<comment type="similarity">
    <text evidence="2">Belongs to the amidase family.</text>
</comment>
<keyword evidence="4" id="KW-0378">Hydrolase</keyword>
<dbReference type="InterPro" id="IPR020556">
    <property type="entry name" value="Amidase_CS"/>
</dbReference>
<dbReference type="InterPro" id="IPR023631">
    <property type="entry name" value="Amidase_dom"/>
</dbReference>
<organism evidence="7 8">
    <name type="scientific">Tuber melanosporum (strain Mel28)</name>
    <name type="common">Perigord black truffle</name>
    <dbReference type="NCBI Taxonomy" id="656061"/>
    <lineage>
        <taxon>Eukaryota</taxon>
        <taxon>Fungi</taxon>
        <taxon>Dikarya</taxon>
        <taxon>Ascomycota</taxon>
        <taxon>Pezizomycotina</taxon>
        <taxon>Pezizomycetes</taxon>
        <taxon>Pezizales</taxon>
        <taxon>Tuberaceae</taxon>
        <taxon>Tuber</taxon>
    </lineage>
</organism>
<dbReference type="PIRSF" id="PIRSF001221">
    <property type="entry name" value="Amidase_fungi"/>
    <property type="match status" value="1"/>
</dbReference>
<feature type="binding site" evidence="5">
    <location>
        <begin position="174"/>
        <end position="177"/>
    </location>
    <ligand>
        <name>substrate</name>
    </ligand>
</feature>
<feature type="binding site" evidence="5">
    <location>
        <position position="153"/>
    </location>
    <ligand>
        <name>substrate</name>
    </ligand>
</feature>